<organism evidence="2 3">
    <name type="scientific">Boletus edulis BED1</name>
    <dbReference type="NCBI Taxonomy" id="1328754"/>
    <lineage>
        <taxon>Eukaryota</taxon>
        <taxon>Fungi</taxon>
        <taxon>Dikarya</taxon>
        <taxon>Basidiomycota</taxon>
        <taxon>Agaricomycotina</taxon>
        <taxon>Agaricomycetes</taxon>
        <taxon>Agaricomycetidae</taxon>
        <taxon>Boletales</taxon>
        <taxon>Boletineae</taxon>
        <taxon>Boletaceae</taxon>
        <taxon>Boletoideae</taxon>
        <taxon>Boletus</taxon>
    </lineage>
</organism>
<dbReference type="EMBL" id="WHUW01000033">
    <property type="protein sequence ID" value="KAF8433480.1"/>
    <property type="molecule type" value="Genomic_DNA"/>
</dbReference>
<keyword evidence="3" id="KW-1185">Reference proteome</keyword>
<comment type="caution">
    <text evidence="2">The sequence shown here is derived from an EMBL/GenBank/DDBJ whole genome shotgun (WGS) entry which is preliminary data.</text>
</comment>
<sequence>MREDPYYITDGRPTRVVDDINSIPVVRLDDLPPPLPREEPRLLHFAMIPPDQYQSHSISSWRRKARCRKASFQSRLVKSLRRPSDIQRQYDVPDEDTQASTPEPIKVTRAKKKGPSSTKKKQRVNPDG</sequence>
<evidence type="ECO:0000313" key="3">
    <source>
        <dbReference type="Proteomes" id="UP001194468"/>
    </source>
</evidence>
<reference evidence="2" key="1">
    <citation type="submission" date="2019-10" db="EMBL/GenBank/DDBJ databases">
        <authorList>
            <consortium name="DOE Joint Genome Institute"/>
            <person name="Kuo A."/>
            <person name="Miyauchi S."/>
            <person name="Kiss E."/>
            <person name="Drula E."/>
            <person name="Kohler A."/>
            <person name="Sanchez-Garcia M."/>
            <person name="Andreopoulos B."/>
            <person name="Barry K.W."/>
            <person name="Bonito G."/>
            <person name="Buee M."/>
            <person name="Carver A."/>
            <person name="Chen C."/>
            <person name="Cichocki N."/>
            <person name="Clum A."/>
            <person name="Culley D."/>
            <person name="Crous P.W."/>
            <person name="Fauchery L."/>
            <person name="Girlanda M."/>
            <person name="Hayes R."/>
            <person name="Keri Z."/>
            <person name="LaButti K."/>
            <person name="Lipzen A."/>
            <person name="Lombard V."/>
            <person name="Magnuson J."/>
            <person name="Maillard F."/>
            <person name="Morin E."/>
            <person name="Murat C."/>
            <person name="Nolan M."/>
            <person name="Ohm R."/>
            <person name="Pangilinan J."/>
            <person name="Pereira M."/>
            <person name="Perotto S."/>
            <person name="Peter M."/>
            <person name="Riley R."/>
            <person name="Sitrit Y."/>
            <person name="Stielow B."/>
            <person name="Szollosi G."/>
            <person name="Zifcakova L."/>
            <person name="Stursova M."/>
            <person name="Spatafora J.W."/>
            <person name="Tedersoo L."/>
            <person name="Vaario L.-M."/>
            <person name="Yamada A."/>
            <person name="Yan M."/>
            <person name="Wang P."/>
            <person name="Xu J."/>
            <person name="Bruns T."/>
            <person name="Baldrian P."/>
            <person name="Vilgalys R."/>
            <person name="Henrissat B."/>
            <person name="Grigoriev I.V."/>
            <person name="Hibbett D."/>
            <person name="Nagy L.G."/>
            <person name="Martin F.M."/>
        </authorList>
    </citation>
    <scope>NUCLEOTIDE SEQUENCE</scope>
    <source>
        <strain evidence="2">BED1</strain>
    </source>
</reference>
<feature type="region of interest" description="Disordered" evidence="1">
    <location>
        <begin position="78"/>
        <end position="128"/>
    </location>
</feature>
<accession>A0AAD4BL21</accession>
<name>A0AAD4BL21_BOLED</name>
<feature type="compositionally biased region" description="Basic residues" evidence="1">
    <location>
        <begin position="108"/>
        <end position="128"/>
    </location>
</feature>
<proteinExistence type="predicted"/>
<evidence type="ECO:0000256" key="1">
    <source>
        <dbReference type="SAM" id="MobiDB-lite"/>
    </source>
</evidence>
<reference evidence="2" key="2">
    <citation type="journal article" date="2020" name="Nat. Commun.">
        <title>Large-scale genome sequencing of mycorrhizal fungi provides insights into the early evolution of symbiotic traits.</title>
        <authorList>
            <person name="Miyauchi S."/>
            <person name="Kiss E."/>
            <person name="Kuo A."/>
            <person name="Drula E."/>
            <person name="Kohler A."/>
            <person name="Sanchez-Garcia M."/>
            <person name="Morin E."/>
            <person name="Andreopoulos B."/>
            <person name="Barry K.W."/>
            <person name="Bonito G."/>
            <person name="Buee M."/>
            <person name="Carver A."/>
            <person name="Chen C."/>
            <person name="Cichocki N."/>
            <person name="Clum A."/>
            <person name="Culley D."/>
            <person name="Crous P.W."/>
            <person name="Fauchery L."/>
            <person name="Girlanda M."/>
            <person name="Hayes R.D."/>
            <person name="Keri Z."/>
            <person name="LaButti K."/>
            <person name="Lipzen A."/>
            <person name="Lombard V."/>
            <person name="Magnuson J."/>
            <person name="Maillard F."/>
            <person name="Murat C."/>
            <person name="Nolan M."/>
            <person name="Ohm R.A."/>
            <person name="Pangilinan J."/>
            <person name="Pereira M.F."/>
            <person name="Perotto S."/>
            <person name="Peter M."/>
            <person name="Pfister S."/>
            <person name="Riley R."/>
            <person name="Sitrit Y."/>
            <person name="Stielow J.B."/>
            <person name="Szollosi G."/>
            <person name="Zifcakova L."/>
            <person name="Stursova M."/>
            <person name="Spatafora J.W."/>
            <person name="Tedersoo L."/>
            <person name="Vaario L.M."/>
            <person name="Yamada A."/>
            <person name="Yan M."/>
            <person name="Wang P."/>
            <person name="Xu J."/>
            <person name="Bruns T."/>
            <person name="Baldrian P."/>
            <person name="Vilgalys R."/>
            <person name="Dunand C."/>
            <person name="Henrissat B."/>
            <person name="Grigoriev I.V."/>
            <person name="Hibbett D."/>
            <person name="Nagy L.G."/>
            <person name="Martin F.M."/>
        </authorList>
    </citation>
    <scope>NUCLEOTIDE SEQUENCE</scope>
    <source>
        <strain evidence="2">BED1</strain>
    </source>
</reference>
<dbReference type="Proteomes" id="UP001194468">
    <property type="component" value="Unassembled WGS sequence"/>
</dbReference>
<evidence type="ECO:0000313" key="2">
    <source>
        <dbReference type="EMBL" id="KAF8433480.1"/>
    </source>
</evidence>
<gene>
    <name evidence="2" type="ORF">L210DRAFT_3556243</name>
</gene>
<protein>
    <submittedName>
        <fullName evidence="2">Uncharacterized protein</fullName>
    </submittedName>
</protein>
<dbReference type="AlphaFoldDB" id="A0AAD4BL21"/>